<dbReference type="Proteomes" id="UP000005238">
    <property type="component" value="Unassembled WGS sequence"/>
</dbReference>
<proteinExistence type="predicted"/>
<reference evidence="2" key="2">
    <citation type="submission" date="2015-06" db="UniProtKB">
        <authorList>
            <consortium name="EnsemblProtists"/>
        </authorList>
    </citation>
    <scope>IDENTIFICATION</scope>
    <source>
        <strain evidence="2">Pr102</strain>
    </source>
</reference>
<dbReference type="EMBL" id="DS567946">
    <property type="status" value="NOT_ANNOTATED_CDS"/>
    <property type="molecule type" value="Genomic_DNA"/>
</dbReference>
<sequence length="107" mass="11089">MPTDMMVKLVKARSSKPVPGLWRKTRTFQLVPGTFVAPNRAGALKTALEGPVTAAYEAVREALEDACGEIVPETPQSSVCSSPDRVSGLEDVPAPGAPSSAISAPAV</sequence>
<organism evidence="2 3">
    <name type="scientific">Phytophthora ramorum</name>
    <name type="common">Sudden oak death agent</name>
    <dbReference type="NCBI Taxonomy" id="164328"/>
    <lineage>
        <taxon>Eukaryota</taxon>
        <taxon>Sar</taxon>
        <taxon>Stramenopiles</taxon>
        <taxon>Oomycota</taxon>
        <taxon>Peronosporomycetes</taxon>
        <taxon>Peronosporales</taxon>
        <taxon>Peronosporaceae</taxon>
        <taxon>Phytophthora</taxon>
    </lineage>
</organism>
<feature type="region of interest" description="Disordered" evidence="1">
    <location>
        <begin position="73"/>
        <end position="107"/>
    </location>
</feature>
<keyword evidence="3" id="KW-1185">Reference proteome</keyword>
<evidence type="ECO:0000313" key="3">
    <source>
        <dbReference type="Proteomes" id="UP000005238"/>
    </source>
</evidence>
<dbReference type="EnsemblProtists" id="Phyra87492">
    <property type="protein sequence ID" value="Phyra87492"/>
    <property type="gene ID" value="Phyra87492"/>
</dbReference>
<dbReference type="HOGENOM" id="CLU_2215182_0_0_1"/>
<dbReference type="InParanoid" id="H3H9G3"/>
<evidence type="ECO:0000256" key="1">
    <source>
        <dbReference type="SAM" id="MobiDB-lite"/>
    </source>
</evidence>
<evidence type="ECO:0000313" key="2">
    <source>
        <dbReference type="EnsemblProtists" id="Phyra87492"/>
    </source>
</evidence>
<feature type="compositionally biased region" description="Low complexity" evidence="1">
    <location>
        <begin position="93"/>
        <end position="107"/>
    </location>
</feature>
<accession>H3H9G3</accession>
<name>H3H9G3_PHYRM</name>
<dbReference type="AlphaFoldDB" id="H3H9G3"/>
<protein>
    <submittedName>
        <fullName evidence="2">Uncharacterized protein</fullName>
    </submittedName>
</protein>
<reference evidence="3" key="1">
    <citation type="journal article" date="2006" name="Science">
        <title>Phytophthora genome sequences uncover evolutionary origins and mechanisms of pathogenesis.</title>
        <authorList>
            <person name="Tyler B.M."/>
            <person name="Tripathy S."/>
            <person name="Zhang X."/>
            <person name="Dehal P."/>
            <person name="Jiang R.H."/>
            <person name="Aerts A."/>
            <person name="Arredondo F.D."/>
            <person name="Baxter L."/>
            <person name="Bensasson D."/>
            <person name="Beynon J.L."/>
            <person name="Chapman J."/>
            <person name="Damasceno C.M."/>
            <person name="Dorrance A.E."/>
            <person name="Dou D."/>
            <person name="Dickerman A.W."/>
            <person name="Dubchak I.L."/>
            <person name="Garbelotto M."/>
            <person name="Gijzen M."/>
            <person name="Gordon S.G."/>
            <person name="Govers F."/>
            <person name="Grunwald N.J."/>
            <person name="Huang W."/>
            <person name="Ivors K.L."/>
            <person name="Jones R.W."/>
            <person name="Kamoun S."/>
            <person name="Krampis K."/>
            <person name="Lamour K.H."/>
            <person name="Lee M.K."/>
            <person name="McDonald W.H."/>
            <person name="Medina M."/>
            <person name="Meijer H.J."/>
            <person name="Nordberg E.K."/>
            <person name="Maclean D.J."/>
            <person name="Ospina-Giraldo M.D."/>
            <person name="Morris P.F."/>
            <person name="Phuntumart V."/>
            <person name="Putnam N.H."/>
            <person name="Rash S."/>
            <person name="Rose J.K."/>
            <person name="Sakihama Y."/>
            <person name="Salamov A.A."/>
            <person name="Savidor A."/>
            <person name="Scheuring C.F."/>
            <person name="Smith B.M."/>
            <person name="Sobral B.W."/>
            <person name="Terry A."/>
            <person name="Torto-Alalibo T.A."/>
            <person name="Win J."/>
            <person name="Xu Z."/>
            <person name="Zhang H."/>
            <person name="Grigoriev I.V."/>
            <person name="Rokhsar D.S."/>
            <person name="Boore J.L."/>
        </authorList>
    </citation>
    <scope>NUCLEOTIDE SEQUENCE [LARGE SCALE GENOMIC DNA]</scope>
    <source>
        <strain evidence="3">Pr102</strain>
    </source>
</reference>